<keyword evidence="4" id="KW-1185">Reference proteome</keyword>
<dbReference type="Proteomes" id="UP001181693">
    <property type="component" value="Unassembled WGS sequence"/>
</dbReference>
<name>A0AAV3ADQ9_PYXAD</name>
<feature type="signal peptide" evidence="1">
    <location>
        <begin position="1"/>
        <end position="20"/>
    </location>
</feature>
<dbReference type="PROSITE" id="PS50835">
    <property type="entry name" value="IG_LIKE"/>
    <property type="match status" value="1"/>
</dbReference>
<dbReference type="Gene3D" id="2.60.40.10">
    <property type="entry name" value="Immunoglobulins"/>
    <property type="match status" value="1"/>
</dbReference>
<feature type="domain" description="Ig-like" evidence="2">
    <location>
        <begin position="22"/>
        <end position="118"/>
    </location>
</feature>
<reference evidence="3" key="1">
    <citation type="thesis" date="2020" institute="ProQuest LLC" country="789 East Eisenhower Parkway, Ann Arbor, MI, USA">
        <title>Comparative Genomics and Chromosome Evolution.</title>
        <authorList>
            <person name="Mudd A.B."/>
        </authorList>
    </citation>
    <scope>NUCLEOTIDE SEQUENCE</scope>
    <source>
        <strain evidence="3">1538</strain>
        <tissue evidence="3">Blood</tissue>
    </source>
</reference>
<dbReference type="PANTHER" id="PTHR23267">
    <property type="entry name" value="IMMUNOGLOBULIN LIGHT CHAIN"/>
    <property type="match status" value="1"/>
</dbReference>
<evidence type="ECO:0000259" key="2">
    <source>
        <dbReference type="PROSITE" id="PS50835"/>
    </source>
</evidence>
<dbReference type="InterPro" id="IPR036179">
    <property type="entry name" value="Ig-like_dom_sf"/>
</dbReference>
<dbReference type="InterPro" id="IPR007110">
    <property type="entry name" value="Ig-like_dom"/>
</dbReference>
<evidence type="ECO:0000313" key="3">
    <source>
        <dbReference type="EMBL" id="DBA29431.1"/>
    </source>
</evidence>
<dbReference type="AlphaFoldDB" id="A0AAV3ADQ9"/>
<sequence>MISHSYLLAVIIISIQECCGETVLTQTPEYISSSLGEAVSINCKASTDIDDDIIWYQQKQGQPPKLLMYYNTNRMPDLPDRFIGTGYGYEFTLTINGMHQDDEAIYFCQQDDNSPYTQ</sequence>
<comment type="caution">
    <text evidence="3">The sequence shown here is derived from an EMBL/GenBank/DDBJ whole genome shotgun (WGS) entry which is preliminary data.</text>
</comment>
<gene>
    <name evidence="3" type="ORF">GDO54_009656</name>
</gene>
<evidence type="ECO:0000256" key="1">
    <source>
        <dbReference type="SAM" id="SignalP"/>
    </source>
</evidence>
<dbReference type="InterPro" id="IPR050150">
    <property type="entry name" value="IgV_Light_Chain"/>
</dbReference>
<dbReference type="Pfam" id="PF07686">
    <property type="entry name" value="V-set"/>
    <property type="match status" value="1"/>
</dbReference>
<feature type="chain" id="PRO_5043741240" description="Ig-like domain-containing protein" evidence="1">
    <location>
        <begin position="21"/>
        <end position="118"/>
    </location>
</feature>
<dbReference type="InterPro" id="IPR013106">
    <property type="entry name" value="Ig_V-set"/>
</dbReference>
<accession>A0AAV3ADQ9</accession>
<keyword evidence="1" id="KW-0732">Signal</keyword>
<dbReference type="InterPro" id="IPR013783">
    <property type="entry name" value="Ig-like_fold"/>
</dbReference>
<proteinExistence type="predicted"/>
<organism evidence="3 4">
    <name type="scientific">Pyxicephalus adspersus</name>
    <name type="common">African bullfrog</name>
    <dbReference type="NCBI Taxonomy" id="30357"/>
    <lineage>
        <taxon>Eukaryota</taxon>
        <taxon>Metazoa</taxon>
        <taxon>Chordata</taxon>
        <taxon>Craniata</taxon>
        <taxon>Vertebrata</taxon>
        <taxon>Euteleostomi</taxon>
        <taxon>Amphibia</taxon>
        <taxon>Batrachia</taxon>
        <taxon>Anura</taxon>
        <taxon>Neobatrachia</taxon>
        <taxon>Ranoidea</taxon>
        <taxon>Pyxicephalidae</taxon>
        <taxon>Pyxicephalinae</taxon>
        <taxon>Pyxicephalus</taxon>
    </lineage>
</organism>
<dbReference type="SUPFAM" id="SSF48726">
    <property type="entry name" value="Immunoglobulin"/>
    <property type="match status" value="1"/>
</dbReference>
<dbReference type="FunFam" id="2.60.40.10:FF:001230">
    <property type="entry name" value="Immunoglobulin kappa variable 8-16"/>
    <property type="match status" value="1"/>
</dbReference>
<dbReference type="EMBL" id="DYDO01000003">
    <property type="protein sequence ID" value="DBA29431.1"/>
    <property type="molecule type" value="Genomic_DNA"/>
</dbReference>
<dbReference type="SMART" id="SM00406">
    <property type="entry name" value="IGv"/>
    <property type="match status" value="1"/>
</dbReference>
<protein>
    <recommendedName>
        <fullName evidence="2">Ig-like domain-containing protein</fullName>
    </recommendedName>
</protein>
<evidence type="ECO:0000313" key="4">
    <source>
        <dbReference type="Proteomes" id="UP001181693"/>
    </source>
</evidence>